<proteinExistence type="inferred from homology"/>
<keyword evidence="7 11" id="KW-1133">Transmembrane helix</keyword>
<dbReference type="InterPro" id="IPR017900">
    <property type="entry name" value="4Fe4S_Fe_S_CS"/>
</dbReference>
<evidence type="ECO:0000256" key="9">
    <source>
        <dbReference type="ARBA" id="ARBA00023014"/>
    </source>
</evidence>
<feature type="transmembrane region" description="Helical" evidence="11">
    <location>
        <begin position="447"/>
        <end position="468"/>
    </location>
</feature>
<dbReference type="InterPro" id="IPR017896">
    <property type="entry name" value="4Fe4S_Fe-S-bd"/>
</dbReference>
<feature type="transmembrane region" description="Helical" evidence="11">
    <location>
        <begin position="353"/>
        <end position="374"/>
    </location>
</feature>
<dbReference type="AlphaFoldDB" id="A0A381NNV3"/>
<evidence type="ECO:0000256" key="2">
    <source>
        <dbReference type="ARBA" id="ARBA00008929"/>
    </source>
</evidence>
<protein>
    <recommendedName>
        <fullName evidence="12">4Fe-4S ferredoxin-type domain-containing protein</fullName>
    </recommendedName>
</protein>
<dbReference type="PANTHER" id="PTHR43177:SF3">
    <property type="entry name" value="PROTEIN NRFC HOMOLOG"/>
    <property type="match status" value="1"/>
</dbReference>
<keyword evidence="6" id="KW-0479">Metal-binding</keyword>
<feature type="transmembrane region" description="Helical" evidence="11">
    <location>
        <begin position="289"/>
        <end position="313"/>
    </location>
</feature>
<dbReference type="GO" id="GO:0046872">
    <property type="term" value="F:metal ion binding"/>
    <property type="evidence" value="ECO:0007669"/>
    <property type="project" value="UniProtKB-KW"/>
</dbReference>
<feature type="transmembrane region" description="Helical" evidence="11">
    <location>
        <begin position="319"/>
        <end position="341"/>
    </location>
</feature>
<name>A0A381NNV3_9ZZZZ</name>
<evidence type="ECO:0000256" key="5">
    <source>
        <dbReference type="ARBA" id="ARBA00022692"/>
    </source>
</evidence>
<dbReference type="PROSITE" id="PS00198">
    <property type="entry name" value="4FE4S_FER_1"/>
    <property type="match status" value="1"/>
</dbReference>
<dbReference type="Pfam" id="PF13247">
    <property type="entry name" value="Fer4_11"/>
    <property type="match status" value="1"/>
</dbReference>
<dbReference type="PANTHER" id="PTHR43177">
    <property type="entry name" value="PROTEIN NRFC"/>
    <property type="match status" value="1"/>
</dbReference>
<evidence type="ECO:0000259" key="12">
    <source>
        <dbReference type="PROSITE" id="PS51379"/>
    </source>
</evidence>
<dbReference type="InterPro" id="IPR005614">
    <property type="entry name" value="NrfD-like"/>
</dbReference>
<evidence type="ECO:0000313" key="13">
    <source>
        <dbReference type="EMBL" id="SUZ55804.1"/>
    </source>
</evidence>
<evidence type="ECO:0000256" key="3">
    <source>
        <dbReference type="ARBA" id="ARBA00022475"/>
    </source>
</evidence>
<accession>A0A381NNV3</accession>
<reference evidence="13" key="1">
    <citation type="submission" date="2018-05" db="EMBL/GenBank/DDBJ databases">
        <authorList>
            <person name="Lanie J.A."/>
            <person name="Ng W.-L."/>
            <person name="Kazmierczak K.M."/>
            <person name="Andrzejewski T.M."/>
            <person name="Davidsen T.M."/>
            <person name="Wayne K.J."/>
            <person name="Tettelin H."/>
            <person name="Glass J.I."/>
            <person name="Rusch D."/>
            <person name="Podicherti R."/>
            <person name="Tsui H.-C.T."/>
            <person name="Winkler M.E."/>
        </authorList>
    </citation>
    <scope>NUCLEOTIDE SEQUENCE</scope>
</reference>
<dbReference type="GO" id="GO:0005886">
    <property type="term" value="C:plasma membrane"/>
    <property type="evidence" value="ECO:0007669"/>
    <property type="project" value="UniProtKB-SubCell"/>
</dbReference>
<evidence type="ECO:0000256" key="6">
    <source>
        <dbReference type="ARBA" id="ARBA00022723"/>
    </source>
</evidence>
<keyword evidence="8" id="KW-0408">Iron</keyword>
<feature type="domain" description="4Fe-4S ferredoxin-type" evidence="12">
    <location>
        <begin position="26"/>
        <end position="55"/>
    </location>
</feature>
<feature type="transmembrane region" description="Helical" evidence="11">
    <location>
        <begin position="250"/>
        <end position="268"/>
    </location>
</feature>
<keyword evidence="3" id="KW-1003">Cell membrane</keyword>
<dbReference type="CDD" id="cd10551">
    <property type="entry name" value="PsrB"/>
    <property type="match status" value="1"/>
</dbReference>
<keyword evidence="9" id="KW-0411">Iron-sulfur</keyword>
<comment type="similarity">
    <text evidence="2">Belongs to the NrfD family.</text>
</comment>
<dbReference type="PROSITE" id="PS51379">
    <property type="entry name" value="4FE4S_FER_2"/>
    <property type="match status" value="2"/>
</dbReference>
<feature type="domain" description="4Fe-4S ferredoxin-type" evidence="12">
    <location>
        <begin position="1"/>
        <end position="25"/>
    </location>
</feature>
<evidence type="ECO:0000256" key="8">
    <source>
        <dbReference type="ARBA" id="ARBA00023004"/>
    </source>
</evidence>
<feature type="transmembrane region" description="Helical" evidence="11">
    <location>
        <begin position="421"/>
        <end position="441"/>
    </location>
</feature>
<dbReference type="InterPro" id="IPR050954">
    <property type="entry name" value="ET_IronSulfur_Cluster-Binding"/>
</dbReference>
<dbReference type="SUPFAM" id="SSF54862">
    <property type="entry name" value="4Fe-4S ferredoxins"/>
    <property type="match status" value="1"/>
</dbReference>
<evidence type="ECO:0000256" key="7">
    <source>
        <dbReference type="ARBA" id="ARBA00022989"/>
    </source>
</evidence>
<dbReference type="Gene3D" id="3.30.70.20">
    <property type="match status" value="2"/>
</dbReference>
<keyword evidence="10 11" id="KW-0472">Membrane</keyword>
<keyword evidence="5 11" id="KW-0812">Transmembrane</keyword>
<dbReference type="Gene3D" id="1.20.1630.10">
    <property type="entry name" value="Formate dehydrogenase/DMSO reductase domain"/>
    <property type="match status" value="1"/>
</dbReference>
<organism evidence="13">
    <name type="scientific">marine metagenome</name>
    <dbReference type="NCBI Taxonomy" id="408172"/>
    <lineage>
        <taxon>unclassified sequences</taxon>
        <taxon>metagenomes</taxon>
        <taxon>ecological metagenomes</taxon>
    </lineage>
</organism>
<evidence type="ECO:0000256" key="4">
    <source>
        <dbReference type="ARBA" id="ARBA00022485"/>
    </source>
</evidence>
<dbReference type="EMBL" id="UINC01000462">
    <property type="protein sequence ID" value="SUZ55804.1"/>
    <property type="molecule type" value="Genomic_DNA"/>
</dbReference>
<sequence>MRCNHCEEAPCVEICPTGALYYRDNGIVDFDTQRCIACKSCMQACPYDALYIDPDDHVAEKCNFCAHRIDVGLEPSCVVVCPEEAIVFGDLENEESNISQLVKNEPVTVRKAEKGTKPKVYYIDGDKASLDPSSAKPDDQYLWSEQYKGVGHFSHFAEQKTNEKDPKDLLIQLAMEAGAKRENGNSPDEIVETLKSGDARRVYDSPSKGILWGWEVSAYVWTKAISSGLFFMTFFSKLMGWATFSPAAEINSLWGSLIFLLLTTVLLIKDLDQPRRFLYVILRPQWTSWLVKGAYGLVGFGGVLTLLILNSYLNLMNLAWLEWVGAALALFSAVYTAFLFAQAKGRDFWQSHMAPYQMVIHALLAGGAGVALLTGGISTGLALFMAGLLLLNLGIFAEELTTSRLTDDARTAAQMILRGRYAVLFWTSIGLTRVIPLILLFVGVTIIPIQIVVLVLLAGILVTEHIWIRVPQLIALS</sequence>
<comment type="subcellular location">
    <subcellularLocation>
        <location evidence="1">Cell membrane</location>
        <topology evidence="1">Multi-pass membrane protein</topology>
    </subcellularLocation>
</comment>
<evidence type="ECO:0000256" key="1">
    <source>
        <dbReference type="ARBA" id="ARBA00004651"/>
    </source>
</evidence>
<dbReference type="Pfam" id="PF03916">
    <property type="entry name" value="NrfD"/>
    <property type="match status" value="1"/>
</dbReference>
<evidence type="ECO:0000256" key="11">
    <source>
        <dbReference type="SAM" id="Phobius"/>
    </source>
</evidence>
<keyword evidence="4" id="KW-0004">4Fe-4S</keyword>
<dbReference type="GO" id="GO:0051539">
    <property type="term" value="F:4 iron, 4 sulfur cluster binding"/>
    <property type="evidence" value="ECO:0007669"/>
    <property type="project" value="UniProtKB-KW"/>
</dbReference>
<evidence type="ECO:0000256" key="10">
    <source>
        <dbReference type="ARBA" id="ARBA00023136"/>
    </source>
</evidence>
<gene>
    <name evidence="13" type="ORF">METZ01_LOCUS8658</name>
</gene>